<dbReference type="PDB" id="3IT8">
    <property type="method" value="X-ray"/>
    <property type="resolution" value="2.80 A"/>
    <property type="chains" value="D/E/F/J/K/L=17-332"/>
</dbReference>
<dbReference type="DIP" id="DIP-48570N"/>
<dbReference type="Proteomes" id="UP000136581">
    <property type="component" value="Segment"/>
</dbReference>
<evidence type="ECO:0007829" key="4">
    <source>
        <dbReference type="PDB" id="3IT8"/>
    </source>
</evidence>
<organismHost>
    <name type="scientific">Simiiformes</name>
    <dbReference type="NCBI Taxonomy" id="314293"/>
</organismHost>
<dbReference type="SUPFAM" id="SSF48726">
    <property type="entry name" value="Immunoglobulin"/>
    <property type="match status" value="1"/>
</dbReference>
<dbReference type="IntAct" id="Q9DHW0">
    <property type="interactions" value="1"/>
</dbReference>
<dbReference type="Gene3D" id="2.60.40.10">
    <property type="entry name" value="Immunoglobulins"/>
    <property type="match status" value="1"/>
</dbReference>
<feature type="disulfide bond" evidence="4">
    <location>
        <begin position="218"/>
        <end position="297"/>
    </location>
</feature>
<dbReference type="PROSITE" id="PS50835">
    <property type="entry name" value="IG_LIKE"/>
    <property type="match status" value="1"/>
</dbReference>
<dbReference type="GO" id="GO:0006508">
    <property type="term" value="P:proteolysis"/>
    <property type="evidence" value="ECO:0007669"/>
    <property type="project" value="UniProtKB-KW"/>
</dbReference>
<dbReference type="InterPro" id="IPR007110">
    <property type="entry name" value="Ig-like_dom"/>
</dbReference>
<dbReference type="GlyCosmos" id="Q9DHW0">
    <property type="glycosylation" value="3 sites, No reported glycans"/>
</dbReference>
<dbReference type="EvolutionaryTrace" id="Q9DHW0"/>
<keyword evidence="3" id="KW-1185">Reference proteome</keyword>
<dbReference type="InterPro" id="IPR036179">
    <property type="entry name" value="Ig-like_dom_sf"/>
</dbReference>
<feature type="glycosylation site" description="N-linked (GlcNAc...) asparagine" evidence="4">
    <location>
        <position position="22"/>
    </location>
</feature>
<evidence type="ECO:0000259" key="1">
    <source>
        <dbReference type="PROSITE" id="PS50835"/>
    </source>
</evidence>
<dbReference type="PDBsum" id="3IT8"/>
<dbReference type="Pfam" id="PF21584">
    <property type="entry name" value="2L_N_poxvirus"/>
    <property type="match status" value="1"/>
</dbReference>
<feature type="glycosylation site" description="N-linked (GlcNAc...) asparagine" evidence="4">
    <location>
        <position position="99"/>
    </location>
</feature>
<proteinExistence type="evidence at protein level"/>
<feature type="domain" description="Ig-like" evidence="1">
    <location>
        <begin position="200"/>
        <end position="311"/>
    </location>
</feature>
<dbReference type="KEGG" id="vg:918744"/>
<dbReference type="EMBL" id="AJ293568">
    <property type="protein sequence ID" value="CAC21240.1"/>
    <property type="molecule type" value="Genomic_DNA"/>
</dbReference>
<dbReference type="RefSeq" id="NP_073387.1">
    <property type="nucleotide sequence ID" value="NC_002642.1"/>
</dbReference>
<keyword evidence="4" id="KW-0002">3D-structure</keyword>
<feature type="disulfide bond" evidence="4">
    <location>
        <begin position="311"/>
        <end position="315"/>
    </location>
</feature>
<feature type="glycosylation site" description="N-linked (GlcNAc...) asparagine" evidence="4">
    <location>
        <position position="68"/>
    </location>
</feature>
<reference evidence="2 3" key="1">
    <citation type="journal article" date="2001" name="Virology">
        <title>The genome sequence of Yaba-like disease virus, a yatapoxvirus.</title>
        <authorList>
            <person name="Lee H.J."/>
            <person name="Essani K."/>
            <person name="Smith G.L."/>
        </authorList>
    </citation>
    <scope>NUCLEOTIDE SEQUENCE [LARGE SCALE GENOMIC DNA]</scope>
</reference>
<dbReference type="GeneID" id="918744"/>
<accession>Q9DHW0</accession>
<protein>
    <submittedName>
        <fullName evidence="2">2L protein</fullName>
    </submittedName>
</protein>
<dbReference type="InterPro" id="IPR049130">
    <property type="entry name" value="2L_N_poxvirus"/>
</dbReference>
<name>Q9DHW0_YLDV</name>
<evidence type="ECO:0000313" key="3">
    <source>
        <dbReference type="Proteomes" id="UP000136581"/>
    </source>
</evidence>
<comment type="interaction">
    <interactant intactId="EBI-15810797">
        <id>Q9DHW0</id>
    </interactant>
    <interactant intactId="EBI-359977">
        <id>P01375</id>
        <label>TNF</label>
    </interactant>
    <organismsDiffer>true</organismsDiffer>
    <experiments>2</experiments>
</comment>
<dbReference type="InterPro" id="IPR013783">
    <property type="entry name" value="Ig-like_fold"/>
</dbReference>
<dbReference type="OrthoDB" id="16560at10239"/>
<dbReference type="InterPro" id="IPR037055">
    <property type="entry name" value="MHC_I-like_Ag-recog_sf"/>
</dbReference>
<dbReference type="GO" id="GO:0004674">
    <property type="term" value="F:protein serine/threonine kinase activity"/>
    <property type="evidence" value="ECO:0007669"/>
    <property type="project" value="UniProtKB-KW"/>
</dbReference>
<dbReference type="GO" id="GO:0008233">
    <property type="term" value="F:peptidase activity"/>
    <property type="evidence" value="ECO:0007669"/>
    <property type="project" value="UniProtKB-KW"/>
</dbReference>
<dbReference type="SMR" id="Q9DHW0"/>
<gene>
    <name evidence="2" type="primary">2L</name>
</gene>
<dbReference type="Gene3D" id="3.30.500.10">
    <property type="entry name" value="MHC class I-like antigen recognition-like"/>
    <property type="match status" value="1"/>
</dbReference>
<evidence type="ECO:0000313" key="2">
    <source>
        <dbReference type="EMBL" id="CAC21240.1"/>
    </source>
</evidence>
<reference evidence="4" key="2">
    <citation type="journal article" date="2009" name="Nat. Struct. Mol. Biol.">
        <title>Crystal structure of TNFalpha complexed with a poxvirus MHC-related TNF binding protein.</title>
        <authorList>
            <person name="Yang Z."/>
            <person name="West A.P."/>
            <person name="Bjorkman P.J."/>
        </authorList>
    </citation>
    <scope>X-RAY CRYSTALLOGRAPHY (2.80 ANGSTROMS) OF 17-332</scope>
    <scope>GLYCOSYLATION AT ASN-22; ASN-68 AND ASN-99</scope>
    <scope>DISULFIDE BONDS</scope>
</reference>
<sequence length="338" mass="38806">MDKLLLFSTIVAVCNCITLKYNYTVTLKDDGLYDGVFYDHYNDQLVTKISYNHETRHGNVNFRADWFNISRSPHTPGNDYNFNFWYSLMKETLEEINKNDSTKTTSLSLITGCYETGLLFGSYGYVETANGPLARYHTGDKRFTKMTHKGFPKVGMLTVKNTLWKDVKAYLGGFEYMGCSLAILDYQKMAKGKIPKDTTPTVKVTGNELEDGNMTLECTVNSFYPPDVITKWIESEHFKGEYKYVNGRYYPEWGRKSNYEPGEPGFPWNIKKDKDANTYSLTDLVRTTSKMSSQPVCVVFHDTLEAQVYTCSEGCNGELYDHLYRKTEEGEGEEDEED</sequence>
<organismHost>
    <name type="scientific">Homo sapiens</name>
    <name type="common">Human</name>
    <dbReference type="NCBI Taxonomy" id="9606"/>
</organismHost>
<organism evidence="2 3">
    <name type="scientific">Yaba-like disease virus</name>
    <name type="common">YLDV</name>
    <dbReference type="NCBI Taxonomy" id="132475"/>
    <lineage>
        <taxon>Viruses</taxon>
        <taxon>Varidnaviria</taxon>
        <taxon>Bamfordvirae</taxon>
        <taxon>Nucleocytoviricota</taxon>
        <taxon>Pokkesviricetes</taxon>
        <taxon>Chitovirales</taxon>
        <taxon>Poxviridae</taxon>
        <taxon>Chordopoxvirinae</taxon>
        <taxon>Yatapoxvirus</taxon>
        <taxon>Yatapoxvirus tanapox</taxon>
        <taxon>Tanapox virus</taxon>
    </lineage>
</organism>